<organism evidence="1 2">
    <name type="scientific">Paenarthrobacter nicotinovorans</name>
    <name type="common">Arthrobacter nicotinovorans</name>
    <dbReference type="NCBI Taxonomy" id="29320"/>
    <lineage>
        <taxon>Bacteria</taxon>
        <taxon>Bacillati</taxon>
        <taxon>Actinomycetota</taxon>
        <taxon>Actinomycetes</taxon>
        <taxon>Micrococcales</taxon>
        <taxon>Micrococcaceae</taxon>
        <taxon>Paenarthrobacter</taxon>
    </lineage>
</organism>
<comment type="caution">
    <text evidence="1">The sequence shown here is derived from an EMBL/GenBank/DDBJ whole genome shotgun (WGS) entry which is preliminary data.</text>
</comment>
<gene>
    <name evidence="1" type="ORF">J2T10_004569</name>
</gene>
<accession>A0ABT9TVS8</accession>
<evidence type="ECO:0000313" key="2">
    <source>
        <dbReference type="Proteomes" id="UP001244563"/>
    </source>
</evidence>
<proteinExistence type="predicted"/>
<name>A0ABT9TVS8_PAENI</name>
<sequence length="56" mass="6200">MNARSRQIGGDKGQVYHPQYDLALEINTSAGCSGIQRVGWTGKEYEIKADGTSVWR</sequence>
<reference evidence="1 2" key="1">
    <citation type="submission" date="2023-07" db="EMBL/GenBank/DDBJ databases">
        <title>Sorghum-associated microbial communities from plants grown in Nebraska, USA.</title>
        <authorList>
            <person name="Schachtman D."/>
        </authorList>
    </citation>
    <scope>NUCLEOTIDE SEQUENCE [LARGE SCALE GENOMIC DNA]</scope>
    <source>
        <strain evidence="1 2">CC523</strain>
    </source>
</reference>
<dbReference type="RefSeq" id="WP_156524845.1">
    <property type="nucleotide sequence ID" value="NZ_BDDW01000029.1"/>
</dbReference>
<evidence type="ECO:0000313" key="1">
    <source>
        <dbReference type="EMBL" id="MDQ0104893.1"/>
    </source>
</evidence>
<protein>
    <submittedName>
        <fullName evidence="1">Uncharacterized protein</fullName>
    </submittedName>
</protein>
<dbReference type="EMBL" id="JAUSSW010000027">
    <property type="protein sequence ID" value="MDQ0104893.1"/>
    <property type="molecule type" value="Genomic_DNA"/>
</dbReference>
<keyword evidence="2" id="KW-1185">Reference proteome</keyword>
<dbReference type="Proteomes" id="UP001244563">
    <property type="component" value="Unassembled WGS sequence"/>
</dbReference>